<feature type="transmembrane region" description="Helical" evidence="1">
    <location>
        <begin position="12"/>
        <end position="33"/>
    </location>
</feature>
<dbReference type="Proteomes" id="UP000000226">
    <property type="component" value="Chromosome 8"/>
</dbReference>
<evidence type="ECO:0000313" key="2">
    <source>
        <dbReference type="EMBL" id="ESW14148.1"/>
    </source>
</evidence>
<keyword evidence="1" id="KW-0472">Membrane</keyword>
<keyword evidence="3" id="KW-1185">Reference proteome</keyword>
<evidence type="ECO:0000313" key="3">
    <source>
        <dbReference type="Proteomes" id="UP000000226"/>
    </source>
</evidence>
<dbReference type="OrthoDB" id="1427840at2759"/>
<evidence type="ECO:0008006" key="4">
    <source>
        <dbReference type="Google" id="ProtNLM"/>
    </source>
</evidence>
<feature type="transmembrane region" description="Helical" evidence="1">
    <location>
        <begin position="45"/>
        <end position="64"/>
    </location>
</feature>
<proteinExistence type="predicted"/>
<organism evidence="2 3">
    <name type="scientific">Phaseolus vulgaris</name>
    <name type="common">Kidney bean</name>
    <name type="synonym">French bean</name>
    <dbReference type="NCBI Taxonomy" id="3885"/>
    <lineage>
        <taxon>Eukaryota</taxon>
        <taxon>Viridiplantae</taxon>
        <taxon>Streptophyta</taxon>
        <taxon>Embryophyta</taxon>
        <taxon>Tracheophyta</taxon>
        <taxon>Spermatophyta</taxon>
        <taxon>Magnoliopsida</taxon>
        <taxon>eudicotyledons</taxon>
        <taxon>Gunneridae</taxon>
        <taxon>Pentapetalae</taxon>
        <taxon>rosids</taxon>
        <taxon>fabids</taxon>
        <taxon>Fabales</taxon>
        <taxon>Fabaceae</taxon>
        <taxon>Papilionoideae</taxon>
        <taxon>50 kb inversion clade</taxon>
        <taxon>NPAAA clade</taxon>
        <taxon>indigoferoid/millettioid clade</taxon>
        <taxon>Phaseoleae</taxon>
        <taxon>Phaseolus</taxon>
    </lineage>
</organism>
<dbReference type="EMBL" id="CM002295">
    <property type="protein sequence ID" value="ESW14148.1"/>
    <property type="molecule type" value="Genomic_DNA"/>
</dbReference>
<evidence type="ECO:0000256" key="1">
    <source>
        <dbReference type="SAM" id="Phobius"/>
    </source>
</evidence>
<keyword evidence="1" id="KW-0812">Transmembrane</keyword>
<dbReference type="Gramene" id="ESW14148">
    <property type="protein sequence ID" value="ESW14148"/>
    <property type="gene ID" value="PHAVU_008G257000g"/>
</dbReference>
<dbReference type="STRING" id="3885.V7BBD4"/>
<accession>V7BBD4</accession>
<feature type="transmembrane region" description="Helical" evidence="1">
    <location>
        <begin position="76"/>
        <end position="95"/>
    </location>
</feature>
<feature type="transmembrane region" description="Helical" evidence="1">
    <location>
        <begin position="107"/>
        <end position="137"/>
    </location>
</feature>
<protein>
    <recommendedName>
        <fullName evidence="4">Exocyst subunit Exo70 family protein</fullName>
    </recommendedName>
</protein>
<name>V7BBD4_PHAVU</name>
<dbReference type="Gene3D" id="1.20.1280.170">
    <property type="entry name" value="Exocyst complex component Exo70"/>
    <property type="match status" value="1"/>
</dbReference>
<dbReference type="AlphaFoldDB" id="V7BBD4"/>
<sequence>MESVYLRWLKKPMVLRLVCLASSVVGVICYALSSTFNHLLGNWTWWKILLYIVFSFIICLAVFFSPKRSSTTSLRLEAHLAYLVLIVTSVSSFLFDNAAKGKPDAFSLISCAAFATMPLGLSNLTQLGFWVDLLYFFSGSLIVQLMKMNLWLVIVGGGFSYCLLQLQLRYHPHDTQDHNNLQLQVQNQVIIQIDDLERQISQQANAHDVDSTVGTSPEDGDLLRQSNSHPQDDGLIMQQHLMNCIKENQMLRKIIYPKNVQTPVTDGGLHLMITKEAILRLAYVFRINKLSHIGKKRHDLKFDHDWFRQKVEQNCNLYLRNKFLKLETNESAEADLTAELMKDKLHFEETCTLQSTWTVSHKPQREPIVKSIEPFL</sequence>
<gene>
    <name evidence="2" type="ORF">PHAVU_008G257000g</name>
</gene>
<reference evidence="3" key="1">
    <citation type="journal article" date="2014" name="Nat. Genet.">
        <title>A reference genome for common bean and genome-wide analysis of dual domestications.</title>
        <authorList>
            <person name="Schmutz J."/>
            <person name="McClean P.E."/>
            <person name="Mamidi S."/>
            <person name="Wu G.A."/>
            <person name="Cannon S.B."/>
            <person name="Grimwood J."/>
            <person name="Jenkins J."/>
            <person name="Shu S."/>
            <person name="Song Q."/>
            <person name="Chavarro C."/>
            <person name="Torres-Torres M."/>
            <person name="Geffroy V."/>
            <person name="Moghaddam S.M."/>
            <person name="Gao D."/>
            <person name="Abernathy B."/>
            <person name="Barry K."/>
            <person name="Blair M."/>
            <person name="Brick M.A."/>
            <person name="Chovatia M."/>
            <person name="Gepts P."/>
            <person name="Goodstein D.M."/>
            <person name="Gonzales M."/>
            <person name="Hellsten U."/>
            <person name="Hyten D.L."/>
            <person name="Jia G."/>
            <person name="Kelly J.D."/>
            <person name="Kudrna D."/>
            <person name="Lee R."/>
            <person name="Richard M.M."/>
            <person name="Miklas P.N."/>
            <person name="Osorno J.M."/>
            <person name="Rodrigues J."/>
            <person name="Thareau V."/>
            <person name="Urrea C.A."/>
            <person name="Wang M."/>
            <person name="Yu Y."/>
            <person name="Zhang M."/>
            <person name="Wing R.A."/>
            <person name="Cregan P.B."/>
            <person name="Rokhsar D.S."/>
            <person name="Jackson S.A."/>
        </authorList>
    </citation>
    <scope>NUCLEOTIDE SEQUENCE [LARGE SCALE GENOMIC DNA]</scope>
    <source>
        <strain evidence="3">cv. G19833</strain>
    </source>
</reference>
<keyword evidence="1" id="KW-1133">Transmembrane helix</keyword>